<protein>
    <submittedName>
        <fullName evidence="2">Uncharacterized protein</fullName>
    </submittedName>
</protein>
<dbReference type="PANTHER" id="PTHR21581:SF6">
    <property type="entry name" value="TRAFFICKING PROTEIN PARTICLE COMPLEX SUBUNIT 12"/>
    <property type="match status" value="1"/>
</dbReference>
<keyword evidence="3" id="KW-1185">Reference proteome</keyword>
<dbReference type="PANTHER" id="PTHR21581">
    <property type="entry name" value="D-ALANYL-D-ALANINE CARBOXYPEPTIDASE"/>
    <property type="match status" value="1"/>
</dbReference>
<reference evidence="2 3" key="1">
    <citation type="submission" date="2016-09" db="EMBL/GenBank/DDBJ databases">
        <title>Extensive genetic diversity and differential bi-allelic expression allows diatom success in the polar Southern Ocean.</title>
        <authorList>
            <consortium name="DOE Joint Genome Institute"/>
            <person name="Mock T."/>
            <person name="Otillar R.P."/>
            <person name="Strauss J."/>
            <person name="Dupont C."/>
            <person name="Frickenhaus S."/>
            <person name="Maumus F."/>
            <person name="Mcmullan M."/>
            <person name="Sanges R."/>
            <person name="Schmutz J."/>
            <person name="Toseland A."/>
            <person name="Valas R."/>
            <person name="Veluchamy A."/>
            <person name="Ward B.J."/>
            <person name="Allen A."/>
            <person name="Barry K."/>
            <person name="Falciatore A."/>
            <person name="Ferrante M."/>
            <person name="Fortunato A.E."/>
            <person name="Gloeckner G."/>
            <person name="Gruber A."/>
            <person name="Hipkin R."/>
            <person name="Janech M."/>
            <person name="Kroth P."/>
            <person name="Leese F."/>
            <person name="Lindquist E."/>
            <person name="Lyon B.R."/>
            <person name="Martin J."/>
            <person name="Mayer C."/>
            <person name="Parker M."/>
            <person name="Quesneville H."/>
            <person name="Raymond J."/>
            <person name="Uhlig C."/>
            <person name="Valentin K.U."/>
            <person name="Worden A.Z."/>
            <person name="Armbrust E.V."/>
            <person name="Bowler C."/>
            <person name="Green B."/>
            <person name="Moulton V."/>
            <person name="Van Oosterhout C."/>
            <person name="Grigoriev I."/>
        </authorList>
    </citation>
    <scope>NUCLEOTIDE SEQUENCE [LARGE SCALE GENOMIC DNA]</scope>
    <source>
        <strain evidence="2 3">CCMP1102</strain>
    </source>
</reference>
<evidence type="ECO:0000256" key="1">
    <source>
        <dbReference type="SAM" id="MobiDB-lite"/>
    </source>
</evidence>
<feature type="compositionally biased region" description="Polar residues" evidence="1">
    <location>
        <begin position="1"/>
        <end position="11"/>
    </location>
</feature>
<gene>
    <name evidence="2" type="ORF">FRACYDRAFT_236419</name>
</gene>
<feature type="compositionally biased region" description="Low complexity" evidence="1">
    <location>
        <begin position="53"/>
        <end position="65"/>
    </location>
</feature>
<name>A0A1E7FQG6_9STRA</name>
<dbReference type="Proteomes" id="UP000095751">
    <property type="component" value="Unassembled WGS sequence"/>
</dbReference>
<proteinExistence type="predicted"/>
<sequence>MSSGQQPNANLGQPVKPPVTVTTRVAVPTGDDPLAAGAITQTQNMTPSIPSKQQQNFHQQHQNAIPAPPPPPIGTASVEAKTTTGNNNTPTTPSPVVPVRGGGGGGVETSVSPSSKSLDALADDFLSSKPPPILLSPNPLPRGEAGIVRLRTLVERRAWEIMILQCNAWLMLRRYTDLSKEIERWNFLTQNDTTAKSPEWIPWSIHILAGQSCEYNPDNKESSVDILCHLREQIPSTECGWLASVDNALTNIYIRRGEWRLAIGSLDRVFDLIQDATQAEVQSLLTSSNDIEPDPENTKIITSILMKAYMCEILSRQGRIFLQAGAVFEAGELFEDAKTIWSEVESSSSSSILLPKELSYHNESLKDAVVSLEGLVRDDPAAFLTERVAFNLCTLYELGADSTVATRNKRVLQLIAKRFFLHDIGPESFRVT</sequence>
<accession>A0A1E7FQG6</accession>
<dbReference type="InParanoid" id="A0A1E7FQG6"/>
<evidence type="ECO:0000313" key="2">
    <source>
        <dbReference type="EMBL" id="OEU20345.1"/>
    </source>
</evidence>
<evidence type="ECO:0000313" key="3">
    <source>
        <dbReference type="Proteomes" id="UP000095751"/>
    </source>
</evidence>
<organism evidence="2 3">
    <name type="scientific">Fragilariopsis cylindrus CCMP1102</name>
    <dbReference type="NCBI Taxonomy" id="635003"/>
    <lineage>
        <taxon>Eukaryota</taxon>
        <taxon>Sar</taxon>
        <taxon>Stramenopiles</taxon>
        <taxon>Ochrophyta</taxon>
        <taxon>Bacillariophyta</taxon>
        <taxon>Bacillariophyceae</taxon>
        <taxon>Bacillariophycidae</taxon>
        <taxon>Bacillariales</taxon>
        <taxon>Bacillariaceae</taxon>
        <taxon>Fragilariopsis</taxon>
    </lineage>
</organism>
<feature type="compositionally biased region" description="Polar residues" evidence="1">
    <location>
        <begin position="39"/>
        <end position="52"/>
    </location>
</feature>
<dbReference type="AlphaFoldDB" id="A0A1E7FQG6"/>
<dbReference type="OrthoDB" id="428342at2759"/>
<feature type="compositionally biased region" description="Low complexity" evidence="1">
    <location>
        <begin position="82"/>
        <end position="91"/>
    </location>
</feature>
<feature type="region of interest" description="Disordered" evidence="1">
    <location>
        <begin position="1"/>
        <end position="115"/>
    </location>
</feature>
<feature type="compositionally biased region" description="Low complexity" evidence="1">
    <location>
        <begin position="18"/>
        <end position="29"/>
    </location>
</feature>
<dbReference type="KEGG" id="fcy:FRACYDRAFT_236419"/>
<dbReference type="EMBL" id="KV784355">
    <property type="protein sequence ID" value="OEU20345.1"/>
    <property type="molecule type" value="Genomic_DNA"/>
</dbReference>